<feature type="non-terminal residue" evidence="2">
    <location>
        <position position="224"/>
    </location>
</feature>
<dbReference type="AlphaFoldDB" id="X1V9E5"/>
<proteinExistence type="predicted"/>
<protein>
    <recommendedName>
        <fullName evidence="1">Oxidoreductase DRL-like catalytic domain-containing protein</fullName>
    </recommendedName>
</protein>
<name>X1V9E5_9ZZZZ</name>
<organism evidence="2">
    <name type="scientific">marine sediment metagenome</name>
    <dbReference type="NCBI Taxonomy" id="412755"/>
    <lineage>
        <taxon>unclassified sequences</taxon>
        <taxon>metagenomes</taxon>
        <taxon>ecological metagenomes</taxon>
    </lineage>
</organism>
<dbReference type="Pfam" id="PF21135">
    <property type="entry name" value="DRL_cat"/>
    <property type="match status" value="1"/>
</dbReference>
<sequence length="224" mass="24607">MEKISKNILNVAIAGSLETDTGQKTSTLVEQIESLKDINIMAVYNKDIKEAELILKKANLIEKFEYVNNLNALKKSKAENIITDNLEIFLGIENIDVAIVTEVDTKIAVDVIYKSLKSRTSVINMNAVSEVTLGLFFKNLADSNNIIYSVGAGDEPAATLDLINFCEKLGLDIICAGKGKNNPLNIYCTPDDFIEKGRQIKVSPRIIASFVDGTKTMLEMAILS</sequence>
<dbReference type="InterPro" id="IPR048423">
    <property type="entry name" value="DRL_cat"/>
</dbReference>
<gene>
    <name evidence="2" type="ORF">S12H4_45494</name>
</gene>
<dbReference type="PANTHER" id="PTHR37850:SF1">
    <property type="entry name" value="SAF DOMAIN PROTEIN"/>
    <property type="match status" value="1"/>
</dbReference>
<accession>X1V9E5</accession>
<dbReference type="PANTHER" id="PTHR37850">
    <property type="entry name" value="STRU PROTEIN"/>
    <property type="match status" value="1"/>
</dbReference>
<evidence type="ECO:0000259" key="1">
    <source>
        <dbReference type="Pfam" id="PF21135"/>
    </source>
</evidence>
<comment type="caution">
    <text evidence="2">The sequence shown here is derived from an EMBL/GenBank/DDBJ whole genome shotgun (WGS) entry which is preliminary data.</text>
</comment>
<reference evidence="2" key="1">
    <citation type="journal article" date="2014" name="Front. Microbiol.">
        <title>High frequency of phylogenetically diverse reductive dehalogenase-homologous genes in deep subseafloor sedimentary metagenomes.</title>
        <authorList>
            <person name="Kawai M."/>
            <person name="Futagami T."/>
            <person name="Toyoda A."/>
            <person name="Takaki Y."/>
            <person name="Nishi S."/>
            <person name="Hori S."/>
            <person name="Arai W."/>
            <person name="Tsubouchi T."/>
            <person name="Morono Y."/>
            <person name="Uchiyama I."/>
            <person name="Ito T."/>
            <person name="Fujiyama A."/>
            <person name="Inagaki F."/>
            <person name="Takami H."/>
        </authorList>
    </citation>
    <scope>NUCLEOTIDE SEQUENCE</scope>
    <source>
        <strain evidence="2">Expedition CK06-06</strain>
    </source>
</reference>
<dbReference type="Gene3D" id="3.40.50.720">
    <property type="entry name" value="NAD(P)-binding Rossmann-like Domain"/>
    <property type="match status" value="1"/>
</dbReference>
<evidence type="ECO:0000313" key="2">
    <source>
        <dbReference type="EMBL" id="GAJ09606.1"/>
    </source>
</evidence>
<dbReference type="EMBL" id="BARW01028133">
    <property type="protein sequence ID" value="GAJ09606.1"/>
    <property type="molecule type" value="Genomic_DNA"/>
</dbReference>
<feature type="domain" description="Oxidoreductase DRL-like catalytic" evidence="1">
    <location>
        <begin position="153"/>
        <end position="223"/>
    </location>
</feature>